<name>A0A8J5VJG6_ZIZPA</name>
<dbReference type="Proteomes" id="UP000729402">
    <property type="component" value="Unassembled WGS sequence"/>
</dbReference>
<proteinExistence type="predicted"/>
<evidence type="ECO:0000313" key="2">
    <source>
        <dbReference type="Proteomes" id="UP000729402"/>
    </source>
</evidence>
<reference evidence="1" key="1">
    <citation type="journal article" date="2021" name="bioRxiv">
        <title>Whole Genome Assembly and Annotation of Northern Wild Rice, Zizania palustris L., Supports a Whole Genome Duplication in the Zizania Genus.</title>
        <authorList>
            <person name="Haas M."/>
            <person name="Kono T."/>
            <person name="Macchietto M."/>
            <person name="Millas R."/>
            <person name="McGilp L."/>
            <person name="Shao M."/>
            <person name="Duquette J."/>
            <person name="Hirsch C.N."/>
            <person name="Kimball J."/>
        </authorList>
    </citation>
    <scope>NUCLEOTIDE SEQUENCE</scope>
    <source>
        <tissue evidence="1">Fresh leaf tissue</tissue>
    </source>
</reference>
<comment type="caution">
    <text evidence="1">The sequence shown here is derived from an EMBL/GenBank/DDBJ whole genome shotgun (WGS) entry which is preliminary data.</text>
</comment>
<reference evidence="1" key="2">
    <citation type="submission" date="2021-02" db="EMBL/GenBank/DDBJ databases">
        <authorList>
            <person name="Kimball J.A."/>
            <person name="Haas M.W."/>
            <person name="Macchietto M."/>
            <person name="Kono T."/>
            <person name="Duquette J."/>
            <person name="Shao M."/>
        </authorList>
    </citation>
    <scope>NUCLEOTIDE SEQUENCE</scope>
    <source>
        <tissue evidence="1">Fresh leaf tissue</tissue>
    </source>
</reference>
<dbReference type="OrthoDB" id="1933455at2759"/>
<protein>
    <submittedName>
        <fullName evidence="1">Uncharacterized protein</fullName>
    </submittedName>
</protein>
<accession>A0A8J5VJG6</accession>
<gene>
    <name evidence="1" type="ORF">GUJ93_ZPchr0008g12558</name>
</gene>
<evidence type="ECO:0000313" key="1">
    <source>
        <dbReference type="EMBL" id="KAG8046549.1"/>
    </source>
</evidence>
<organism evidence="1 2">
    <name type="scientific">Zizania palustris</name>
    <name type="common">Northern wild rice</name>
    <dbReference type="NCBI Taxonomy" id="103762"/>
    <lineage>
        <taxon>Eukaryota</taxon>
        <taxon>Viridiplantae</taxon>
        <taxon>Streptophyta</taxon>
        <taxon>Embryophyta</taxon>
        <taxon>Tracheophyta</taxon>
        <taxon>Spermatophyta</taxon>
        <taxon>Magnoliopsida</taxon>
        <taxon>Liliopsida</taxon>
        <taxon>Poales</taxon>
        <taxon>Poaceae</taxon>
        <taxon>BOP clade</taxon>
        <taxon>Oryzoideae</taxon>
        <taxon>Oryzeae</taxon>
        <taxon>Zizaniinae</taxon>
        <taxon>Zizania</taxon>
    </lineage>
</organism>
<dbReference type="EMBL" id="JAAALK010000290">
    <property type="protein sequence ID" value="KAG8046549.1"/>
    <property type="molecule type" value="Genomic_DNA"/>
</dbReference>
<dbReference type="AlphaFoldDB" id="A0A8J5VJG6"/>
<keyword evidence="2" id="KW-1185">Reference proteome</keyword>
<sequence length="92" mass="10074">MRRGQATPPPPSLSAPRIWPRRTSSRAVELVWLEHQLVWVPLKALKSIILTNHCLTEKKVAAVISSVGAALQGGSEDIAINHLTSLVSRGRF</sequence>